<evidence type="ECO:0000313" key="1">
    <source>
        <dbReference type="EMBL" id="MEE2034260.1"/>
    </source>
</evidence>
<dbReference type="PANTHER" id="PTHR48228">
    <property type="entry name" value="SUCCINYL-COA--D-CITRAMALATE COA-TRANSFERASE"/>
    <property type="match status" value="1"/>
</dbReference>
<name>A0ABU7JW80_9NOCA</name>
<dbReference type="Gene3D" id="3.30.1540.10">
    <property type="entry name" value="formyl-coa transferase, domain 3"/>
    <property type="match status" value="1"/>
</dbReference>
<keyword evidence="2" id="KW-1185">Reference proteome</keyword>
<dbReference type="Gene3D" id="3.40.50.10540">
    <property type="entry name" value="Crotonobetainyl-coa:carnitine coa-transferase, domain 1"/>
    <property type="match status" value="1"/>
</dbReference>
<sequence>MTGPLAGLRVLEMAGMGPGPFAAMLLADMGADVVRIDRADRQARVGPTGRGRSRIAVDLKQPSGVERVLQLVTGADVLIEGYRPGTMERLGLGPDECLRRNEKLIYARMTGWGQSGPLAQSAGHDINYISIAGALGAIGRSDEPPTVPLNLVGDYGGGSMYLLYGIMCAVFERSHSGKGQVVDAAMVDGAANLMTTFHWNRSVGQHSDRRGTNRLDSGAFFYDVYETADGGFMAVGCIEPQFYRAFREVLGLDGPEWDNAQADVESWPQRKKDIAALFRTRTREHWCAAFDGVDACVTPVLSLDEVAGHEHNRQRELIQEFAGGRVPGVAPRLSRTPGAIADREPGELDDVLARWGTT</sequence>
<dbReference type="RefSeq" id="WP_330153634.1">
    <property type="nucleotide sequence ID" value="NZ_JAUZMZ010000131.1"/>
</dbReference>
<evidence type="ECO:0000313" key="2">
    <source>
        <dbReference type="Proteomes" id="UP001331936"/>
    </source>
</evidence>
<dbReference type="InterPro" id="IPR023606">
    <property type="entry name" value="CoA-Trfase_III_dom_1_sf"/>
</dbReference>
<dbReference type="InterPro" id="IPR003673">
    <property type="entry name" value="CoA-Trfase_fam_III"/>
</dbReference>
<dbReference type="PANTHER" id="PTHR48228:SF5">
    <property type="entry name" value="ALPHA-METHYLACYL-COA RACEMASE"/>
    <property type="match status" value="1"/>
</dbReference>
<dbReference type="InterPro" id="IPR050509">
    <property type="entry name" value="CoA-transferase_III"/>
</dbReference>
<comment type="caution">
    <text evidence="1">The sequence shown here is derived from an EMBL/GenBank/DDBJ whole genome shotgun (WGS) entry which is preliminary data.</text>
</comment>
<gene>
    <name evidence="1" type="ORF">Q8814_19435</name>
</gene>
<dbReference type="InterPro" id="IPR044855">
    <property type="entry name" value="CoA-Trfase_III_dom3_sf"/>
</dbReference>
<protein>
    <submittedName>
        <fullName evidence="1">CaiB/BaiF CoA-transferase family protein</fullName>
    </submittedName>
</protein>
<dbReference type="EMBL" id="JAUZMZ010000131">
    <property type="protein sequence ID" value="MEE2034260.1"/>
    <property type="molecule type" value="Genomic_DNA"/>
</dbReference>
<dbReference type="Pfam" id="PF02515">
    <property type="entry name" value="CoA_transf_3"/>
    <property type="match status" value="1"/>
</dbReference>
<dbReference type="Proteomes" id="UP001331936">
    <property type="component" value="Unassembled WGS sequence"/>
</dbReference>
<proteinExistence type="predicted"/>
<dbReference type="SUPFAM" id="SSF89796">
    <property type="entry name" value="CoA-transferase family III (CaiB/BaiF)"/>
    <property type="match status" value="1"/>
</dbReference>
<accession>A0ABU7JW80</accession>
<organism evidence="1 2">
    <name type="scientific">Rhodococcus chondri</name>
    <dbReference type="NCBI Taxonomy" id="3065941"/>
    <lineage>
        <taxon>Bacteria</taxon>
        <taxon>Bacillati</taxon>
        <taxon>Actinomycetota</taxon>
        <taxon>Actinomycetes</taxon>
        <taxon>Mycobacteriales</taxon>
        <taxon>Nocardiaceae</taxon>
        <taxon>Rhodococcus</taxon>
    </lineage>
</organism>
<reference evidence="1 2" key="1">
    <citation type="submission" date="2023-08" db="EMBL/GenBank/DDBJ databases">
        <authorList>
            <person name="Girao M."/>
            <person name="Carvalho M.F."/>
        </authorList>
    </citation>
    <scope>NUCLEOTIDE SEQUENCE [LARGE SCALE GENOMIC DNA]</scope>
    <source>
        <strain evidence="1 2">CC-R104</strain>
    </source>
</reference>